<evidence type="ECO:0000313" key="2">
    <source>
        <dbReference type="Proteomes" id="UP001497680"/>
    </source>
</evidence>
<keyword evidence="2" id="KW-1185">Reference proteome</keyword>
<proteinExistence type="predicted"/>
<dbReference type="EMBL" id="MU394357">
    <property type="protein sequence ID" value="KAI6083142.1"/>
    <property type="molecule type" value="Genomic_DNA"/>
</dbReference>
<dbReference type="Proteomes" id="UP001497680">
    <property type="component" value="Unassembled WGS sequence"/>
</dbReference>
<protein>
    <submittedName>
        <fullName evidence="1">Uncharacterized protein</fullName>
    </submittedName>
</protein>
<accession>A0ACC0CS50</accession>
<sequence length="795" mass="85813">MYRFRIAWPALIAGLALSVSGQTGGWQDGQVNTTLCRWYDFRVATLKDKVYLDGGHLYWVPGMADGSLGSPVDDGNPLGLIGVLNFSTPFNTSTNASTLFSTISKAPNGGAANNFAPNYYGGALLANNDEFYLYGGATIAETNFSPPEGDQVLGYMASQYGDNGRSFQAGFLNAKLPDGVTRYVTYGGGVNVPSENKAWYFGGLRTESWGQIYNNLANATYTPTNISDSFIQLDMTTQQQEEWSNVTLPREIPSRAGPSVVWVPVGEQGILVVLGGVTYPSFTSATGDSANPAQSRRDSPGFMANIDIYDIASDTWYQQQTIGSPSQYALGCAVVATAQDYSSFNIYYYGGYDALSEDSDMNDDVWILSLPSFMWMKVTSAMPGHGRAGHQCVMPYPDQMITIGGRASGDPHQCLEGDPPEFLQVYNLTSGRWMDSYDPESWNEYGVPEMIHMMIGGDYSGGATITTPTPSGWATPELASVFATPYPTTKLSTYYPYSTVGAGNSTRGELDSNGGGGGTPSWIGPVLGVVLGLIFITAIVVAVLLYRRRKLLKKKAGSDHSTDENGNARITTWLREQDGKTVTTDDTHTQLDEMESRGITPMRSPPGQPEMRQYTPSEMPDTPLVELPDNSLTSELPAQAYDMKHSPFASAPQTPRSIFTPTSQTFPMGTTSQDQASSTSGPIPSSLTQINERPDSPSLGNSERSFNNIASITNSTSNVGDNYASKQTSGPLVSPPLPVSPPSVIVDGPNEATDYISVHRDNSSATNAGSPLRRSVFRESENDLGEEERDGNNQR</sequence>
<reference evidence="1 2" key="1">
    <citation type="journal article" date="2022" name="New Phytol.">
        <title>Ecological generalism drives hyperdiversity of secondary metabolite gene clusters in xylarialean endophytes.</title>
        <authorList>
            <person name="Franco M.E.E."/>
            <person name="Wisecaver J.H."/>
            <person name="Arnold A.E."/>
            <person name="Ju Y.M."/>
            <person name="Slot J.C."/>
            <person name="Ahrendt S."/>
            <person name="Moore L.P."/>
            <person name="Eastman K.E."/>
            <person name="Scott K."/>
            <person name="Konkel Z."/>
            <person name="Mondo S.J."/>
            <person name="Kuo A."/>
            <person name="Hayes R.D."/>
            <person name="Haridas S."/>
            <person name="Andreopoulos B."/>
            <person name="Riley R."/>
            <person name="LaButti K."/>
            <person name="Pangilinan J."/>
            <person name="Lipzen A."/>
            <person name="Amirebrahimi M."/>
            <person name="Yan J."/>
            <person name="Adam C."/>
            <person name="Keymanesh K."/>
            <person name="Ng V."/>
            <person name="Louie K."/>
            <person name="Northen T."/>
            <person name="Drula E."/>
            <person name="Henrissat B."/>
            <person name="Hsieh H.M."/>
            <person name="Youens-Clark K."/>
            <person name="Lutzoni F."/>
            <person name="Miadlikowska J."/>
            <person name="Eastwood D.C."/>
            <person name="Hamelin R.C."/>
            <person name="Grigoriev I.V."/>
            <person name="U'Ren J.M."/>
        </authorList>
    </citation>
    <scope>NUCLEOTIDE SEQUENCE [LARGE SCALE GENOMIC DNA]</scope>
    <source>
        <strain evidence="1 2">ER1909</strain>
    </source>
</reference>
<gene>
    <name evidence="1" type="ORF">F4821DRAFT_271990</name>
</gene>
<organism evidence="1 2">
    <name type="scientific">Hypoxylon rubiginosum</name>
    <dbReference type="NCBI Taxonomy" id="110542"/>
    <lineage>
        <taxon>Eukaryota</taxon>
        <taxon>Fungi</taxon>
        <taxon>Dikarya</taxon>
        <taxon>Ascomycota</taxon>
        <taxon>Pezizomycotina</taxon>
        <taxon>Sordariomycetes</taxon>
        <taxon>Xylariomycetidae</taxon>
        <taxon>Xylariales</taxon>
        <taxon>Hypoxylaceae</taxon>
        <taxon>Hypoxylon</taxon>
    </lineage>
</organism>
<comment type="caution">
    <text evidence="1">The sequence shown here is derived from an EMBL/GenBank/DDBJ whole genome shotgun (WGS) entry which is preliminary data.</text>
</comment>
<name>A0ACC0CS50_9PEZI</name>
<evidence type="ECO:0000313" key="1">
    <source>
        <dbReference type="EMBL" id="KAI6083142.1"/>
    </source>
</evidence>